<proteinExistence type="predicted"/>
<keyword evidence="2" id="KW-1185">Reference proteome</keyword>
<protein>
    <submittedName>
        <fullName evidence="1">Uncharacterized protein</fullName>
    </submittedName>
</protein>
<evidence type="ECO:0000313" key="1">
    <source>
        <dbReference type="EMBL" id="KAI5080144.1"/>
    </source>
</evidence>
<gene>
    <name evidence="1" type="ORF">GOP47_0005623</name>
</gene>
<evidence type="ECO:0000313" key="2">
    <source>
        <dbReference type="Proteomes" id="UP000886520"/>
    </source>
</evidence>
<reference evidence="1 2" key="1">
    <citation type="submission" date="2021-01" db="EMBL/GenBank/DDBJ databases">
        <title>Adiantum capillus-veneris genome.</title>
        <authorList>
            <person name="Fang Y."/>
            <person name="Liao Q."/>
        </authorList>
    </citation>
    <scope>NUCLEOTIDE SEQUENCE [LARGE SCALE GENOMIC DNA]</scope>
    <source>
        <strain evidence="1">H3</strain>
        <tissue evidence="1">Leaf</tissue>
    </source>
</reference>
<accession>A0A9D4V5G7</accession>
<feature type="non-terminal residue" evidence="1">
    <location>
        <position position="1"/>
    </location>
</feature>
<sequence>APSDHHHHLPLLLLCFCVKPYIIKMAQRLKYTEDQLAELSLERSAASLQEYEIHGKVLYNSTTKAETFDILVPELSLEKSAASLKEYEIHGKVLYNSTTKAETFDILVPEVGRHFVGTVTNVWTAGQAPETDIHGNIQVQGSIEPGP</sequence>
<organism evidence="1 2">
    <name type="scientific">Adiantum capillus-veneris</name>
    <name type="common">Maidenhair fern</name>
    <dbReference type="NCBI Taxonomy" id="13818"/>
    <lineage>
        <taxon>Eukaryota</taxon>
        <taxon>Viridiplantae</taxon>
        <taxon>Streptophyta</taxon>
        <taxon>Embryophyta</taxon>
        <taxon>Tracheophyta</taxon>
        <taxon>Polypodiopsida</taxon>
        <taxon>Polypodiidae</taxon>
        <taxon>Polypodiales</taxon>
        <taxon>Pteridineae</taxon>
        <taxon>Pteridaceae</taxon>
        <taxon>Vittarioideae</taxon>
        <taxon>Adiantum</taxon>
    </lineage>
</organism>
<dbReference type="Proteomes" id="UP000886520">
    <property type="component" value="Chromosome 5"/>
</dbReference>
<name>A0A9D4V5G7_ADICA</name>
<comment type="caution">
    <text evidence="1">The sequence shown here is derived from an EMBL/GenBank/DDBJ whole genome shotgun (WGS) entry which is preliminary data.</text>
</comment>
<dbReference type="AlphaFoldDB" id="A0A9D4V5G7"/>
<feature type="non-terminal residue" evidence="1">
    <location>
        <position position="147"/>
    </location>
</feature>
<dbReference type="EMBL" id="JABFUD020000005">
    <property type="protein sequence ID" value="KAI5080144.1"/>
    <property type="molecule type" value="Genomic_DNA"/>
</dbReference>